<dbReference type="SUPFAM" id="SSF54909">
    <property type="entry name" value="Dimeric alpha+beta barrel"/>
    <property type="match status" value="1"/>
</dbReference>
<dbReference type="InterPro" id="IPR019887">
    <property type="entry name" value="Tscrpt_reg_AsnC/Lrp_C"/>
</dbReference>
<dbReference type="AlphaFoldDB" id="A0A844BK86"/>
<accession>A0A844BK86</accession>
<dbReference type="InterPro" id="IPR011008">
    <property type="entry name" value="Dimeric_a/b-barrel"/>
</dbReference>
<dbReference type="Gene3D" id="3.30.70.920">
    <property type="match status" value="1"/>
</dbReference>
<proteinExistence type="predicted"/>
<sequence>MPLHLICPPFLETRHPPTGHALTPVRNVCRRAGTFDSLLRVLVPDMAAFDSFHDELTATVRLRNVNSILALEACEPSPPCL</sequence>
<evidence type="ECO:0000313" key="2">
    <source>
        <dbReference type="EMBL" id="MRH21353.1"/>
    </source>
</evidence>
<evidence type="ECO:0000313" key="3">
    <source>
        <dbReference type="Proteomes" id="UP000466730"/>
    </source>
</evidence>
<feature type="domain" description="Transcription regulator AsnC/Lrp ligand binding" evidence="1">
    <location>
        <begin position="25"/>
        <end position="72"/>
    </location>
</feature>
<gene>
    <name evidence="2" type="ORF">GH815_10130</name>
</gene>
<organism evidence="2 3">
    <name type="scientific">Rhodovulum strictum</name>
    <dbReference type="NCBI Taxonomy" id="58314"/>
    <lineage>
        <taxon>Bacteria</taxon>
        <taxon>Pseudomonadati</taxon>
        <taxon>Pseudomonadota</taxon>
        <taxon>Alphaproteobacteria</taxon>
        <taxon>Rhodobacterales</taxon>
        <taxon>Paracoccaceae</taxon>
        <taxon>Rhodovulum</taxon>
    </lineage>
</organism>
<protein>
    <recommendedName>
        <fullName evidence="1">Transcription regulator AsnC/Lrp ligand binding domain-containing protein</fullName>
    </recommendedName>
</protein>
<comment type="caution">
    <text evidence="2">The sequence shown here is derived from an EMBL/GenBank/DDBJ whole genome shotgun (WGS) entry which is preliminary data.</text>
</comment>
<dbReference type="Proteomes" id="UP000466730">
    <property type="component" value="Unassembled WGS sequence"/>
</dbReference>
<reference evidence="2 3" key="1">
    <citation type="submission" date="2019-11" db="EMBL/GenBank/DDBJ databases">
        <title>Draft Whole-Genome sequence of the marine photosynthetic bacterium Rhodovulum strictum DSM 11289.</title>
        <authorList>
            <person name="Kyndt J.A."/>
            <person name="Meyer T.E."/>
        </authorList>
    </citation>
    <scope>NUCLEOTIDE SEQUENCE [LARGE SCALE GENOMIC DNA]</scope>
    <source>
        <strain evidence="2 3">DSM 11289</strain>
    </source>
</reference>
<keyword evidence="3" id="KW-1185">Reference proteome</keyword>
<evidence type="ECO:0000259" key="1">
    <source>
        <dbReference type="Pfam" id="PF01037"/>
    </source>
</evidence>
<dbReference type="Pfam" id="PF01037">
    <property type="entry name" value="AsnC_trans_reg"/>
    <property type="match status" value="1"/>
</dbReference>
<dbReference type="EMBL" id="WJPO01000014">
    <property type="protein sequence ID" value="MRH21353.1"/>
    <property type="molecule type" value="Genomic_DNA"/>
</dbReference>
<name>A0A844BK86_9RHOB</name>